<sequence length="94" mass="10259">MPSACEYPDLNIAEDAVLRNSTAVPEGSLEVNGCDFSKGTNYDHLIDSYRTTGLHVNSMGNAVRVNAVVVPLRYSVNLSMTLCSTAIIKLRKLR</sequence>
<gene>
    <name evidence="1" type="ORF">ASIM_LOCUS11228</name>
</gene>
<accession>A0A0M3JUB7</accession>
<reference evidence="1 2" key="2">
    <citation type="submission" date="2018-11" db="EMBL/GenBank/DDBJ databases">
        <authorList>
            <consortium name="Pathogen Informatics"/>
        </authorList>
    </citation>
    <scope>NUCLEOTIDE SEQUENCE [LARGE SCALE GENOMIC DNA]</scope>
</reference>
<dbReference type="InterPro" id="IPR036982">
    <property type="entry name" value="Deoxyhypusine_synthase_sf"/>
</dbReference>
<evidence type="ECO:0000313" key="2">
    <source>
        <dbReference type="Proteomes" id="UP000267096"/>
    </source>
</evidence>
<reference evidence="3" key="1">
    <citation type="submission" date="2017-02" db="UniProtKB">
        <authorList>
            <consortium name="WormBaseParasite"/>
        </authorList>
    </citation>
    <scope>IDENTIFICATION</scope>
</reference>
<evidence type="ECO:0000313" key="3">
    <source>
        <dbReference type="WBParaSite" id="ASIM_0001176201-mRNA-1"/>
    </source>
</evidence>
<dbReference type="InterPro" id="IPR029035">
    <property type="entry name" value="DHS-like_NAD/FAD-binding_dom"/>
</dbReference>
<name>A0A0M3JUB7_ANISI</name>
<keyword evidence="2" id="KW-1185">Reference proteome</keyword>
<dbReference type="OrthoDB" id="294378at2759"/>
<dbReference type="WBParaSite" id="ASIM_0001176201-mRNA-1">
    <property type="protein sequence ID" value="ASIM_0001176201-mRNA-1"/>
    <property type="gene ID" value="ASIM_0001176201"/>
</dbReference>
<dbReference type="EMBL" id="UYRR01031051">
    <property type="protein sequence ID" value="VDK44626.1"/>
    <property type="molecule type" value="Genomic_DNA"/>
</dbReference>
<dbReference type="SUPFAM" id="SSF52467">
    <property type="entry name" value="DHS-like NAD/FAD-binding domain"/>
    <property type="match status" value="1"/>
</dbReference>
<proteinExistence type="predicted"/>
<dbReference type="AlphaFoldDB" id="A0A0M3JUB7"/>
<protein>
    <submittedName>
        <fullName evidence="3">ZP domain-containing protein</fullName>
    </submittedName>
</protein>
<dbReference type="Gene3D" id="3.40.910.10">
    <property type="entry name" value="Deoxyhypusine synthase"/>
    <property type="match status" value="1"/>
</dbReference>
<evidence type="ECO:0000313" key="1">
    <source>
        <dbReference type="EMBL" id="VDK44626.1"/>
    </source>
</evidence>
<dbReference type="Proteomes" id="UP000267096">
    <property type="component" value="Unassembled WGS sequence"/>
</dbReference>
<organism evidence="3">
    <name type="scientific">Anisakis simplex</name>
    <name type="common">Herring worm</name>
    <dbReference type="NCBI Taxonomy" id="6269"/>
    <lineage>
        <taxon>Eukaryota</taxon>
        <taxon>Metazoa</taxon>
        <taxon>Ecdysozoa</taxon>
        <taxon>Nematoda</taxon>
        <taxon>Chromadorea</taxon>
        <taxon>Rhabditida</taxon>
        <taxon>Spirurina</taxon>
        <taxon>Ascaridomorpha</taxon>
        <taxon>Ascaridoidea</taxon>
        <taxon>Anisakidae</taxon>
        <taxon>Anisakis</taxon>
        <taxon>Anisakis simplex complex</taxon>
    </lineage>
</organism>